<keyword evidence="10" id="KW-1185">Reference proteome</keyword>
<sequence>MSSRTGYAVVVVLTLLVSCAVTSIRFYLRSRLKNKFHWNLPDTIIVISLILQTCLSGVGLTAIYLPPTENAETLAKLFHYGSLVYLCTLWSIKLSISIFLLRLTQQLDQANRLALFCLYVVCATFVGAILAEMCQCIPMSTLWQGTCHTVGRNVAFWAKIALNIGTDIMLISVPFPALLLITEKRIRIAVSIVFGLAGIMVVVSIVRAVLIANNYIQLNNLTIILSHIEVTSGVIISALPEMSRGFTRAYLQSSSDRQRTQRTTGGATLSTMDSKKGGFVQMAERSRNRIDDIEAESADEQYDSSTSRVLEDSTNRISPYPAEGSSFPNMTQGKKGIVETMTFEMKVL</sequence>
<evidence type="ECO:0000256" key="5">
    <source>
        <dbReference type="ARBA" id="ARBA00038359"/>
    </source>
</evidence>
<evidence type="ECO:0000256" key="1">
    <source>
        <dbReference type="ARBA" id="ARBA00004141"/>
    </source>
</evidence>
<feature type="transmembrane region" description="Helical" evidence="7">
    <location>
        <begin position="160"/>
        <end position="181"/>
    </location>
</feature>
<feature type="transmembrane region" description="Helical" evidence="7">
    <location>
        <begin position="77"/>
        <end position="101"/>
    </location>
</feature>
<keyword evidence="4 7" id="KW-0472">Membrane</keyword>
<protein>
    <recommendedName>
        <fullName evidence="8">Rhodopsin domain-containing protein</fullName>
    </recommendedName>
</protein>
<name>A0A1L7XVD1_9HELO</name>
<dbReference type="OrthoDB" id="3564284at2759"/>
<feature type="domain" description="Rhodopsin" evidence="8">
    <location>
        <begin position="25"/>
        <end position="244"/>
    </location>
</feature>
<dbReference type="GO" id="GO:0016020">
    <property type="term" value="C:membrane"/>
    <property type="evidence" value="ECO:0007669"/>
    <property type="project" value="UniProtKB-SubCell"/>
</dbReference>
<reference evidence="9 10" key="1">
    <citation type="submission" date="2016-03" db="EMBL/GenBank/DDBJ databases">
        <authorList>
            <person name="Ploux O."/>
        </authorList>
    </citation>
    <scope>NUCLEOTIDE SEQUENCE [LARGE SCALE GENOMIC DNA]</scope>
    <source>
        <strain evidence="9 10">UAMH 11012</strain>
    </source>
</reference>
<comment type="similarity">
    <text evidence="5">Belongs to the SAT4 family.</text>
</comment>
<feature type="region of interest" description="Disordered" evidence="6">
    <location>
        <begin position="294"/>
        <end position="332"/>
    </location>
</feature>
<evidence type="ECO:0000256" key="6">
    <source>
        <dbReference type="SAM" id="MobiDB-lite"/>
    </source>
</evidence>
<evidence type="ECO:0000313" key="10">
    <source>
        <dbReference type="Proteomes" id="UP000184330"/>
    </source>
</evidence>
<gene>
    <name evidence="9" type="ORF">PAC_18858</name>
</gene>
<dbReference type="InterPro" id="IPR052337">
    <property type="entry name" value="SAT4-like"/>
</dbReference>
<evidence type="ECO:0000256" key="7">
    <source>
        <dbReference type="SAM" id="Phobius"/>
    </source>
</evidence>
<feature type="transmembrane region" description="Helical" evidence="7">
    <location>
        <begin position="188"/>
        <end position="212"/>
    </location>
</feature>
<comment type="subcellular location">
    <subcellularLocation>
        <location evidence="1">Membrane</location>
        <topology evidence="1">Multi-pass membrane protein</topology>
    </subcellularLocation>
</comment>
<dbReference type="EMBL" id="FJOG01000062">
    <property type="protein sequence ID" value="CZR68957.1"/>
    <property type="molecule type" value="Genomic_DNA"/>
</dbReference>
<keyword evidence="2 7" id="KW-0812">Transmembrane</keyword>
<dbReference type="PANTHER" id="PTHR33048">
    <property type="entry name" value="PTH11-LIKE INTEGRAL MEMBRANE PROTEIN (AFU_ORTHOLOGUE AFUA_5G11245)"/>
    <property type="match status" value="1"/>
</dbReference>
<evidence type="ECO:0000256" key="4">
    <source>
        <dbReference type="ARBA" id="ARBA00023136"/>
    </source>
</evidence>
<accession>A0A1L7XVD1</accession>
<keyword evidence="3 7" id="KW-1133">Transmembrane helix</keyword>
<dbReference type="PROSITE" id="PS51257">
    <property type="entry name" value="PROKAR_LIPOPROTEIN"/>
    <property type="match status" value="1"/>
</dbReference>
<dbReference type="AlphaFoldDB" id="A0A1L7XVD1"/>
<dbReference type="PANTHER" id="PTHR33048:SF47">
    <property type="entry name" value="INTEGRAL MEMBRANE PROTEIN-RELATED"/>
    <property type="match status" value="1"/>
</dbReference>
<evidence type="ECO:0000256" key="2">
    <source>
        <dbReference type="ARBA" id="ARBA00022692"/>
    </source>
</evidence>
<dbReference type="Pfam" id="PF20684">
    <property type="entry name" value="Fung_rhodopsin"/>
    <property type="match status" value="1"/>
</dbReference>
<evidence type="ECO:0000313" key="9">
    <source>
        <dbReference type="EMBL" id="CZR68957.1"/>
    </source>
</evidence>
<evidence type="ECO:0000256" key="3">
    <source>
        <dbReference type="ARBA" id="ARBA00022989"/>
    </source>
</evidence>
<feature type="transmembrane region" description="Helical" evidence="7">
    <location>
        <begin position="218"/>
        <end position="239"/>
    </location>
</feature>
<dbReference type="Proteomes" id="UP000184330">
    <property type="component" value="Unassembled WGS sequence"/>
</dbReference>
<organism evidence="9 10">
    <name type="scientific">Phialocephala subalpina</name>
    <dbReference type="NCBI Taxonomy" id="576137"/>
    <lineage>
        <taxon>Eukaryota</taxon>
        <taxon>Fungi</taxon>
        <taxon>Dikarya</taxon>
        <taxon>Ascomycota</taxon>
        <taxon>Pezizomycotina</taxon>
        <taxon>Leotiomycetes</taxon>
        <taxon>Helotiales</taxon>
        <taxon>Mollisiaceae</taxon>
        <taxon>Phialocephala</taxon>
        <taxon>Phialocephala fortinii species complex</taxon>
    </lineage>
</organism>
<feature type="transmembrane region" description="Helical" evidence="7">
    <location>
        <begin position="40"/>
        <end position="65"/>
    </location>
</feature>
<proteinExistence type="inferred from homology"/>
<dbReference type="InterPro" id="IPR049326">
    <property type="entry name" value="Rhodopsin_dom_fungi"/>
</dbReference>
<feature type="transmembrane region" description="Helical" evidence="7">
    <location>
        <begin position="6"/>
        <end position="28"/>
    </location>
</feature>
<feature type="transmembrane region" description="Helical" evidence="7">
    <location>
        <begin position="113"/>
        <end position="131"/>
    </location>
</feature>
<evidence type="ECO:0000259" key="8">
    <source>
        <dbReference type="Pfam" id="PF20684"/>
    </source>
</evidence>